<dbReference type="AlphaFoldDB" id="A0A1F5ZCV6"/>
<accession>A0A1F5ZCV6</accession>
<sequence>MIIGIDISQIVYEGSGVARIVRGLTKALIRNGQHHHFVLFGSSLRQRQALRSFIISLTQKYAHVHGLILPLPPTVLHIIWNVFHIIPIEVFTGKLDVFISNDWTQPPLRSAVGITIIYDLSVFTRPQEFQNRTELVFKSASFKANIIQVQKRRLLHVLKEVSAVICDSQSAKADIHQILGISSEQIHVVYPGLT</sequence>
<feature type="domain" description="Glycosyltransferase subfamily 4-like N-terminal" evidence="1">
    <location>
        <begin position="15"/>
        <end position="192"/>
    </location>
</feature>
<comment type="caution">
    <text evidence="2">The sequence shown here is derived from an EMBL/GenBank/DDBJ whole genome shotgun (WGS) entry which is preliminary data.</text>
</comment>
<reference evidence="2 3" key="1">
    <citation type="journal article" date="2016" name="Nat. Commun.">
        <title>Thousands of microbial genomes shed light on interconnected biogeochemical processes in an aquifer system.</title>
        <authorList>
            <person name="Anantharaman K."/>
            <person name="Brown C.T."/>
            <person name="Hug L.A."/>
            <person name="Sharon I."/>
            <person name="Castelle C.J."/>
            <person name="Probst A.J."/>
            <person name="Thomas B.C."/>
            <person name="Singh A."/>
            <person name="Wilkins M.J."/>
            <person name="Karaoz U."/>
            <person name="Brodie E.L."/>
            <person name="Williams K.H."/>
            <person name="Hubbard S.S."/>
            <person name="Banfield J.F."/>
        </authorList>
    </citation>
    <scope>NUCLEOTIDE SEQUENCE [LARGE SCALE GENOMIC DNA]</scope>
</reference>
<dbReference type="STRING" id="1798373.A2154_00155"/>
<dbReference type="Gene3D" id="3.40.50.2000">
    <property type="entry name" value="Glycogen Phosphorylase B"/>
    <property type="match status" value="1"/>
</dbReference>
<evidence type="ECO:0000259" key="1">
    <source>
        <dbReference type="Pfam" id="PF13439"/>
    </source>
</evidence>
<dbReference type="Pfam" id="PF13439">
    <property type="entry name" value="Glyco_transf_4"/>
    <property type="match status" value="1"/>
</dbReference>
<protein>
    <recommendedName>
        <fullName evidence="1">Glycosyltransferase subfamily 4-like N-terminal domain-containing protein</fullName>
    </recommendedName>
</protein>
<name>A0A1F5ZCV6_9BACT</name>
<organism evidence="2 3">
    <name type="scientific">Candidatus Gottesmanbacteria bacterium RBG_16_43_7</name>
    <dbReference type="NCBI Taxonomy" id="1798373"/>
    <lineage>
        <taxon>Bacteria</taxon>
        <taxon>Candidatus Gottesmaniibacteriota</taxon>
    </lineage>
</organism>
<evidence type="ECO:0000313" key="3">
    <source>
        <dbReference type="Proteomes" id="UP000176854"/>
    </source>
</evidence>
<dbReference type="SUPFAM" id="SSF53756">
    <property type="entry name" value="UDP-Glycosyltransferase/glycogen phosphorylase"/>
    <property type="match status" value="1"/>
</dbReference>
<dbReference type="InterPro" id="IPR028098">
    <property type="entry name" value="Glyco_trans_4-like_N"/>
</dbReference>
<dbReference type="Proteomes" id="UP000176854">
    <property type="component" value="Unassembled WGS sequence"/>
</dbReference>
<evidence type="ECO:0000313" key="2">
    <source>
        <dbReference type="EMBL" id="OGG10124.1"/>
    </source>
</evidence>
<dbReference type="EMBL" id="MFJC01000004">
    <property type="protein sequence ID" value="OGG10124.1"/>
    <property type="molecule type" value="Genomic_DNA"/>
</dbReference>
<proteinExistence type="predicted"/>
<gene>
    <name evidence="2" type="ORF">A2154_00155</name>
</gene>